<reference evidence="2" key="1">
    <citation type="journal article" date="2010" name="Nat. Biotechnol.">
        <title>Draft genome sequence of the oilseed species Ricinus communis.</title>
        <authorList>
            <person name="Chan A.P."/>
            <person name="Crabtree J."/>
            <person name="Zhao Q."/>
            <person name="Lorenzi H."/>
            <person name="Orvis J."/>
            <person name="Puiu D."/>
            <person name="Melake-Berhan A."/>
            <person name="Jones K.M."/>
            <person name="Redman J."/>
            <person name="Chen G."/>
            <person name="Cahoon E.B."/>
            <person name="Gedil M."/>
            <person name="Stanke M."/>
            <person name="Haas B.J."/>
            <person name="Wortman J.R."/>
            <person name="Fraser-Liggett C.M."/>
            <person name="Ravel J."/>
            <person name="Rabinowicz P.D."/>
        </authorList>
    </citation>
    <scope>NUCLEOTIDE SEQUENCE [LARGE SCALE GENOMIC DNA]</scope>
    <source>
        <strain evidence="2">cv. Hale</strain>
    </source>
</reference>
<evidence type="ECO:0000313" key="2">
    <source>
        <dbReference type="Proteomes" id="UP000008311"/>
    </source>
</evidence>
<gene>
    <name evidence="1" type="ORF">RCOM_1110370</name>
</gene>
<keyword evidence="2" id="KW-1185">Reference proteome</keyword>
<proteinExistence type="predicted"/>
<dbReference type="InParanoid" id="B9S6L4"/>
<organism evidence="1 2">
    <name type="scientific">Ricinus communis</name>
    <name type="common">Castor bean</name>
    <dbReference type="NCBI Taxonomy" id="3988"/>
    <lineage>
        <taxon>Eukaryota</taxon>
        <taxon>Viridiplantae</taxon>
        <taxon>Streptophyta</taxon>
        <taxon>Embryophyta</taxon>
        <taxon>Tracheophyta</taxon>
        <taxon>Spermatophyta</taxon>
        <taxon>Magnoliopsida</taxon>
        <taxon>eudicotyledons</taxon>
        <taxon>Gunneridae</taxon>
        <taxon>Pentapetalae</taxon>
        <taxon>rosids</taxon>
        <taxon>fabids</taxon>
        <taxon>Malpighiales</taxon>
        <taxon>Euphorbiaceae</taxon>
        <taxon>Acalyphoideae</taxon>
        <taxon>Acalypheae</taxon>
        <taxon>Ricinus</taxon>
    </lineage>
</organism>
<dbReference type="EMBL" id="EQ973881">
    <property type="protein sequence ID" value="EEF40740.1"/>
    <property type="molecule type" value="Genomic_DNA"/>
</dbReference>
<evidence type="ECO:0000313" key="1">
    <source>
        <dbReference type="EMBL" id="EEF40740.1"/>
    </source>
</evidence>
<accession>B9S6L4</accession>
<dbReference type="Proteomes" id="UP000008311">
    <property type="component" value="Unassembled WGS sequence"/>
</dbReference>
<sequence length="65" mass="7733">MEIEDQWWRIKKDLHPIALCNVIYKILAKSAFIPDRSITDNALIAFECLRSMKKRSMSHIRGMWL</sequence>
<dbReference type="AlphaFoldDB" id="B9S6L4"/>
<name>B9S6L4_RICCO</name>
<protein>
    <submittedName>
        <fullName evidence="1">Uncharacterized protein</fullName>
    </submittedName>
</protein>